<dbReference type="HOGENOM" id="CLU_071675_0_0_1"/>
<dbReference type="RefSeq" id="XP_040635416.1">
    <property type="nucleotide sequence ID" value="XM_040779779.1"/>
</dbReference>
<evidence type="ECO:0000313" key="1">
    <source>
        <dbReference type="EMBL" id="EYE91726.1"/>
    </source>
</evidence>
<gene>
    <name evidence="1" type="ORF">EURHEDRAFT_389393</name>
</gene>
<dbReference type="Proteomes" id="UP000019804">
    <property type="component" value="Unassembled WGS sequence"/>
</dbReference>
<dbReference type="STRING" id="1388766.A0A017S4F9"/>
<sequence>MTLFHPSVTKFISAFTKIEMPQTELYLFDKDCLVLPLALKQSLPSDIIQAFNNARWAASHALQYIKVVERNHNKRFNAMCPLNNPEQALNHISSVSRLMARRTRNNNNIANFDPTLAPAAKLDPSTIKLTVDQRTYDEYAQKYVELLEGFLENPYRLWLEAKAEVESRVANANFDEMQYSYWYRFWDLTFLVEMQKWEGRLQGLILPSWEEVMDDLRRLVVECVESPHAVLKDIYDRSGILWKEK</sequence>
<dbReference type="GeneID" id="63694903"/>
<organism evidence="1 2">
    <name type="scientific">Aspergillus ruber (strain CBS 135680)</name>
    <dbReference type="NCBI Taxonomy" id="1388766"/>
    <lineage>
        <taxon>Eukaryota</taxon>
        <taxon>Fungi</taxon>
        <taxon>Dikarya</taxon>
        <taxon>Ascomycota</taxon>
        <taxon>Pezizomycotina</taxon>
        <taxon>Eurotiomycetes</taxon>
        <taxon>Eurotiomycetidae</taxon>
        <taxon>Eurotiales</taxon>
        <taxon>Aspergillaceae</taxon>
        <taxon>Aspergillus</taxon>
        <taxon>Aspergillus subgen. Aspergillus</taxon>
    </lineage>
</organism>
<accession>A0A017S4F9</accession>
<dbReference type="EMBL" id="KK088442">
    <property type="protein sequence ID" value="EYE91726.1"/>
    <property type="molecule type" value="Genomic_DNA"/>
</dbReference>
<protein>
    <submittedName>
        <fullName evidence="1">Uncharacterized protein</fullName>
    </submittedName>
</protein>
<dbReference type="OrthoDB" id="4192850at2759"/>
<evidence type="ECO:0000313" key="2">
    <source>
        <dbReference type="Proteomes" id="UP000019804"/>
    </source>
</evidence>
<proteinExistence type="predicted"/>
<name>A0A017S4F9_ASPRC</name>
<keyword evidence="2" id="KW-1185">Reference proteome</keyword>
<reference evidence="2" key="1">
    <citation type="journal article" date="2014" name="Nat. Commun.">
        <title>Genomic adaptations of the halophilic Dead Sea filamentous fungus Eurotium rubrum.</title>
        <authorList>
            <person name="Kis-Papo T."/>
            <person name="Weig A.R."/>
            <person name="Riley R."/>
            <person name="Persoh D."/>
            <person name="Salamov A."/>
            <person name="Sun H."/>
            <person name="Lipzen A."/>
            <person name="Wasser S.P."/>
            <person name="Rambold G."/>
            <person name="Grigoriev I.V."/>
            <person name="Nevo E."/>
        </authorList>
    </citation>
    <scope>NUCLEOTIDE SEQUENCE [LARGE SCALE GENOMIC DNA]</scope>
    <source>
        <strain evidence="2">CBS 135680</strain>
    </source>
</reference>
<dbReference type="AlphaFoldDB" id="A0A017S4F9"/>